<dbReference type="AlphaFoldDB" id="R8CIK5"/>
<name>R8CIK5_BACCE</name>
<evidence type="ECO:0000256" key="1">
    <source>
        <dbReference type="SAM" id="Coils"/>
    </source>
</evidence>
<sequence>MEKHIIIELKDKTRYTNFEGLGNNLETIEEIKEQLEKTGEYVFQPFVGEQITLKKSNIRAVRHTTGYTATSYSLFDNPYKIRTHFLPDGTVNIHKKNSEGRVESTLTLDSKTALQLARDILEKEEEREKDYNINQDKHENLRDIDEILSIAISQDWEVDATKAYTMIGFRKNKLRVMLSTVEGHYSIQDNEANERIVHDVNSIDDNGYPEIYKMFYK</sequence>
<evidence type="ECO:0000313" key="3">
    <source>
        <dbReference type="Proteomes" id="UP000014003"/>
    </source>
</evidence>
<protein>
    <submittedName>
        <fullName evidence="2">Uncharacterized protein</fullName>
    </submittedName>
</protein>
<accession>R8CIK5</accession>
<gene>
    <name evidence="2" type="ORF">IGA_05685</name>
</gene>
<evidence type="ECO:0000313" key="2">
    <source>
        <dbReference type="EMBL" id="EOO11422.1"/>
    </source>
</evidence>
<dbReference type="PATRIC" id="fig|1053205.3.peg.5741"/>
<dbReference type="EMBL" id="AHDZ01000070">
    <property type="protein sequence ID" value="EOO11422.1"/>
    <property type="molecule type" value="Genomic_DNA"/>
</dbReference>
<dbReference type="HOGENOM" id="CLU_1270164_0_0_9"/>
<reference evidence="2 3" key="1">
    <citation type="submission" date="2012-12" db="EMBL/GenBank/DDBJ databases">
        <title>The Genome Sequence of Bacillus cereus HuA3-9.</title>
        <authorList>
            <consortium name="The Broad Institute Genome Sequencing Platform"/>
            <consortium name="The Broad Institute Genome Sequencing Center for Infectious Disease"/>
            <person name="Feldgarden M."/>
            <person name="Van der Auwera G.A."/>
            <person name="Mahillon J."/>
            <person name="Duprez V."/>
            <person name="Timmery S."/>
            <person name="Mattelet C."/>
            <person name="Dierick K."/>
            <person name="Sun M."/>
            <person name="Yu Z."/>
            <person name="Zhu L."/>
            <person name="Hu X."/>
            <person name="Shank E.B."/>
            <person name="Swiecicka I."/>
            <person name="Hansen B.M."/>
            <person name="Andrup L."/>
            <person name="Walker B."/>
            <person name="Young S.K."/>
            <person name="Zeng Q."/>
            <person name="Gargeya S."/>
            <person name="Fitzgerald M."/>
            <person name="Haas B."/>
            <person name="Abouelleil A."/>
            <person name="Alvarado L."/>
            <person name="Arachchi H.M."/>
            <person name="Berlin A.M."/>
            <person name="Chapman S.B."/>
            <person name="Dewar J."/>
            <person name="Goldberg J."/>
            <person name="Griggs A."/>
            <person name="Gujja S."/>
            <person name="Hansen M."/>
            <person name="Howarth C."/>
            <person name="Imamovic A."/>
            <person name="Larimer J."/>
            <person name="McCowan C."/>
            <person name="Murphy C."/>
            <person name="Neiman D."/>
            <person name="Pearson M."/>
            <person name="Priest M."/>
            <person name="Roberts A."/>
            <person name="Saif S."/>
            <person name="Shea T."/>
            <person name="Sisk P."/>
            <person name="Sykes S."/>
            <person name="Wortman J."/>
            <person name="Nusbaum C."/>
            <person name="Birren B."/>
        </authorList>
    </citation>
    <scope>NUCLEOTIDE SEQUENCE [LARGE SCALE GENOMIC DNA]</scope>
    <source>
        <strain evidence="2 3">HuA3-9</strain>
    </source>
</reference>
<organism evidence="2 3">
    <name type="scientific">Bacillus cereus HuA3-9</name>
    <dbReference type="NCBI Taxonomy" id="1053205"/>
    <lineage>
        <taxon>Bacteria</taxon>
        <taxon>Bacillati</taxon>
        <taxon>Bacillota</taxon>
        <taxon>Bacilli</taxon>
        <taxon>Bacillales</taxon>
        <taxon>Bacillaceae</taxon>
        <taxon>Bacillus</taxon>
        <taxon>Bacillus cereus group</taxon>
    </lineage>
</organism>
<feature type="coiled-coil region" evidence="1">
    <location>
        <begin position="114"/>
        <end position="141"/>
    </location>
</feature>
<dbReference type="Proteomes" id="UP000014003">
    <property type="component" value="Unassembled WGS sequence"/>
</dbReference>
<comment type="caution">
    <text evidence="2">The sequence shown here is derived from an EMBL/GenBank/DDBJ whole genome shotgun (WGS) entry which is preliminary data.</text>
</comment>
<proteinExistence type="predicted"/>
<keyword evidence="1" id="KW-0175">Coiled coil</keyword>
<dbReference type="RefSeq" id="WP_016094918.1">
    <property type="nucleotide sequence ID" value="NZ_KB976126.1"/>
</dbReference>